<evidence type="ECO:0000313" key="2">
    <source>
        <dbReference type="EMBL" id="KIO05395.1"/>
    </source>
</evidence>
<protein>
    <submittedName>
        <fullName evidence="2">Uncharacterized protein</fullName>
    </submittedName>
</protein>
<evidence type="ECO:0000313" key="3">
    <source>
        <dbReference type="Proteomes" id="UP000054217"/>
    </source>
</evidence>
<feature type="compositionally biased region" description="Basic and acidic residues" evidence="1">
    <location>
        <begin position="544"/>
        <end position="562"/>
    </location>
</feature>
<sequence>MWPRHPGKKNKNKIGKCTSEGQMGAETMEGTMDTPALSEGQTNNKHCKLTQTPATAATRVGAMEHWSQSVPEHGNQMEVQMDVDKSKEGRNPTTGACHQNVGQGKGGKLPKKSKQTKNKTTCEHQGRDAGWEETAVASGGTSATREVKEPKGSKQWLHTVIPKGDNVVADIKTTEIAEADACISQIEQAMADMSLGYALMTVIHNKPDSQCDLGSGPLLKLQEYNPQDADANHLKKLHENIKMHCLQNQAIWNAMVVAVPPRHGNIPIVTLQDDDNDRLYQVLNIIATLESAKDKENYINEICHHTGGSSKSHPAHILSDEGIYSAVTPLLQMKHFHGRKIGRANTGTGFTACQLDSWCPATGGRLSTVKARLEKAPKGEGQGEMTEEAKSHALAKELRAYARKEVAGGMGAIEQKVWTFFPMVTLGPGRPKLSKSLARLNGSVLATNPKCLHQRAASDMAVKVDWIKAGLLNVQHVFSDTVSTPPIELTEVIKESRLARVMTDTGNMTEGNESSKGKHLPDHVSQEEDADNLMQAEKPTTQTAKDKGPVADKGPKKTDEGANKMDMQNIVDKIYQGTTGATLGYALLTIVDDNDLGRGPWMVCQVINTREVNLAFLKGPSKKAHKSIMSSGEYPLQAYHPAHLKYLAWQKAKSELKTCNPKDLQSWRKKHMGTWSSITWPQTPHLPTVLTPKTTDSPKSKYITAVLLTLQSNHPLQMILRDKGMLQYTHFRGTKSGTGLTIHYLATWNPALGGGGSSVESIKETSCEADPKRLQAYMDGKNLELKTFVNDTYLDPWAKAFVEHTCNTNTFDYFGSTEAADKQKYDSGMAPYWHEVEKTCNEMWKLVKEPVPQDEKTVIMQHIRQKSIGLGADIS</sequence>
<dbReference type="AlphaFoldDB" id="A0A0C3NX01"/>
<feature type="compositionally biased region" description="Basic and acidic residues" evidence="1">
    <location>
        <begin position="513"/>
        <end position="526"/>
    </location>
</feature>
<accession>A0A0C3NX01</accession>
<gene>
    <name evidence="2" type="ORF">M404DRAFT_948712</name>
</gene>
<feature type="compositionally biased region" description="Basic and acidic residues" evidence="1">
    <location>
        <begin position="120"/>
        <end position="130"/>
    </location>
</feature>
<reference evidence="3" key="2">
    <citation type="submission" date="2015-01" db="EMBL/GenBank/DDBJ databases">
        <title>Evolutionary Origins and Diversification of the Mycorrhizal Mutualists.</title>
        <authorList>
            <consortium name="DOE Joint Genome Institute"/>
            <consortium name="Mycorrhizal Genomics Consortium"/>
            <person name="Kohler A."/>
            <person name="Kuo A."/>
            <person name="Nagy L.G."/>
            <person name="Floudas D."/>
            <person name="Copeland A."/>
            <person name="Barry K.W."/>
            <person name="Cichocki N."/>
            <person name="Veneault-Fourrey C."/>
            <person name="LaButti K."/>
            <person name="Lindquist E.A."/>
            <person name="Lipzen A."/>
            <person name="Lundell T."/>
            <person name="Morin E."/>
            <person name="Murat C."/>
            <person name="Riley R."/>
            <person name="Ohm R."/>
            <person name="Sun H."/>
            <person name="Tunlid A."/>
            <person name="Henrissat B."/>
            <person name="Grigoriev I.V."/>
            <person name="Hibbett D.S."/>
            <person name="Martin F."/>
        </authorList>
    </citation>
    <scope>NUCLEOTIDE SEQUENCE [LARGE SCALE GENOMIC DNA]</scope>
    <source>
        <strain evidence="3">Marx 270</strain>
    </source>
</reference>
<feature type="region of interest" description="Disordered" evidence="1">
    <location>
        <begin position="86"/>
        <end position="130"/>
    </location>
</feature>
<feature type="region of interest" description="Disordered" evidence="1">
    <location>
        <begin position="505"/>
        <end position="562"/>
    </location>
</feature>
<proteinExistence type="predicted"/>
<dbReference type="EMBL" id="KN831967">
    <property type="protein sequence ID" value="KIO05395.1"/>
    <property type="molecule type" value="Genomic_DNA"/>
</dbReference>
<dbReference type="HOGENOM" id="CLU_328478_0_0_1"/>
<feature type="compositionally biased region" description="Basic residues" evidence="1">
    <location>
        <begin position="1"/>
        <end position="14"/>
    </location>
</feature>
<dbReference type="Proteomes" id="UP000054217">
    <property type="component" value="Unassembled WGS sequence"/>
</dbReference>
<feature type="compositionally biased region" description="Basic residues" evidence="1">
    <location>
        <begin position="108"/>
        <end position="117"/>
    </location>
</feature>
<reference evidence="2 3" key="1">
    <citation type="submission" date="2014-04" db="EMBL/GenBank/DDBJ databases">
        <authorList>
            <consortium name="DOE Joint Genome Institute"/>
            <person name="Kuo A."/>
            <person name="Kohler A."/>
            <person name="Costa M.D."/>
            <person name="Nagy L.G."/>
            <person name="Floudas D."/>
            <person name="Copeland A."/>
            <person name="Barry K.W."/>
            <person name="Cichocki N."/>
            <person name="Veneault-Fourrey C."/>
            <person name="LaButti K."/>
            <person name="Lindquist E.A."/>
            <person name="Lipzen A."/>
            <person name="Lundell T."/>
            <person name="Morin E."/>
            <person name="Murat C."/>
            <person name="Sun H."/>
            <person name="Tunlid A."/>
            <person name="Henrissat B."/>
            <person name="Grigoriev I.V."/>
            <person name="Hibbett D.S."/>
            <person name="Martin F."/>
            <person name="Nordberg H.P."/>
            <person name="Cantor M.N."/>
            <person name="Hua S.X."/>
        </authorList>
    </citation>
    <scope>NUCLEOTIDE SEQUENCE [LARGE SCALE GENOMIC DNA]</scope>
    <source>
        <strain evidence="2 3">Marx 270</strain>
    </source>
</reference>
<organism evidence="2 3">
    <name type="scientific">Pisolithus tinctorius Marx 270</name>
    <dbReference type="NCBI Taxonomy" id="870435"/>
    <lineage>
        <taxon>Eukaryota</taxon>
        <taxon>Fungi</taxon>
        <taxon>Dikarya</taxon>
        <taxon>Basidiomycota</taxon>
        <taxon>Agaricomycotina</taxon>
        <taxon>Agaricomycetes</taxon>
        <taxon>Agaricomycetidae</taxon>
        <taxon>Boletales</taxon>
        <taxon>Sclerodermatineae</taxon>
        <taxon>Pisolithaceae</taxon>
        <taxon>Pisolithus</taxon>
    </lineage>
</organism>
<feature type="region of interest" description="Disordered" evidence="1">
    <location>
        <begin position="1"/>
        <end position="43"/>
    </location>
</feature>
<dbReference type="InParanoid" id="A0A0C3NX01"/>
<feature type="compositionally biased region" description="Polar residues" evidence="1">
    <location>
        <begin position="91"/>
        <end position="102"/>
    </location>
</feature>
<dbReference type="OrthoDB" id="10462081at2759"/>
<keyword evidence="3" id="KW-1185">Reference proteome</keyword>
<name>A0A0C3NX01_PISTI</name>
<evidence type="ECO:0000256" key="1">
    <source>
        <dbReference type="SAM" id="MobiDB-lite"/>
    </source>
</evidence>